<reference evidence="5 6" key="1">
    <citation type="submission" date="2024-07" db="EMBL/GenBank/DDBJ databases">
        <title>Uliginosibacterium paludis KCTC:42655.</title>
        <authorList>
            <person name="Kim M.K."/>
        </authorList>
    </citation>
    <scope>NUCLEOTIDE SEQUENCE [LARGE SCALE GENOMIC DNA]</scope>
    <source>
        <strain evidence="5 6">KCTC 42655</strain>
    </source>
</reference>
<evidence type="ECO:0000313" key="6">
    <source>
        <dbReference type="Proteomes" id="UP001548590"/>
    </source>
</evidence>
<comment type="similarity">
    <text evidence="1">Belongs to the carbohydrate kinase PfkB family.</text>
</comment>
<accession>A0ABV2CTL2</accession>
<protein>
    <submittedName>
        <fullName evidence="5">Sugar kinase</fullName>
    </submittedName>
</protein>
<keyword evidence="6" id="KW-1185">Reference proteome</keyword>
<keyword evidence="3 5" id="KW-0418">Kinase</keyword>
<dbReference type="InterPro" id="IPR052700">
    <property type="entry name" value="Carb_kinase_PfkB-like"/>
</dbReference>
<dbReference type="Gene3D" id="3.40.1190.20">
    <property type="match status" value="1"/>
</dbReference>
<proteinExistence type="inferred from homology"/>
<dbReference type="EMBL" id="JBEWLZ010000010">
    <property type="protein sequence ID" value="MET1491231.1"/>
    <property type="molecule type" value="Genomic_DNA"/>
</dbReference>
<dbReference type="RefSeq" id="WP_345929675.1">
    <property type="nucleotide sequence ID" value="NZ_JBDIVF010000011.1"/>
</dbReference>
<dbReference type="InterPro" id="IPR011611">
    <property type="entry name" value="PfkB_dom"/>
</dbReference>
<evidence type="ECO:0000313" key="5">
    <source>
        <dbReference type="EMBL" id="MET1491231.1"/>
    </source>
</evidence>
<evidence type="ECO:0000259" key="4">
    <source>
        <dbReference type="Pfam" id="PF00294"/>
    </source>
</evidence>
<dbReference type="PANTHER" id="PTHR43320:SF2">
    <property type="entry name" value="2-DEHYDRO-3-DEOXYGLUCONOKINASE_2-DEHYDRO-3-DEOXYGALACTONOKINASE"/>
    <property type="match status" value="1"/>
</dbReference>
<gene>
    <name evidence="5" type="ORF">ABVT11_15435</name>
</gene>
<comment type="caution">
    <text evidence="5">The sequence shown here is derived from an EMBL/GenBank/DDBJ whole genome shotgun (WGS) entry which is preliminary data.</text>
</comment>
<keyword evidence="2" id="KW-0808">Transferase</keyword>
<evidence type="ECO:0000256" key="2">
    <source>
        <dbReference type="ARBA" id="ARBA00022679"/>
    </source>
</evidence>
<dbReference type="InterPro" id="IPR029056">
    <property type="entry name" value="Ribokinase-like"/>
</dbReference>
<evidence type="ECO:0000256" key="1">
    <source>
        <dbReference type="ARBA" id="ARBA00010688"/>
    </source>
</evidence>
<dbReference type="PANTHER" id="PTHR43320">
    <property type="entry name" value="SUGAR KINASE"/>
    <property type="match status" value="1"/>
</dbReference>
<dbReference type="Pfam" id="PF00294">
    <property type="entry name" value="PfkB"/>
    <property type="match status" value="1"/>
</dbReference>
<sequence>MEHRIVNFGEVLLRLTPPGFLKLSQTNTFAATFGGSETNCAVSLAHFGLKSDFVTRFPKNDIAEACLAELRSHGLGTGHIVFGGERLGLYYYENPAAQRVSKVVYDRANSSFATLQAGMIDWTKVLAGATWFHWSGIGPGLSQGIADSTLEAIRAAKELGLTVSCDLNYRKNLWQYGKSALEVMAPMLALTDALFGTPGEYKVAYGVGSAPAYKVRTADEAIDLAGWERFFSEVEAKAGKDKKFFVALRNTLDANHHILTGLLWSQGKLIPARTHAIDHVVDCVGVGDAFAAGMIYGLIHYPASDALALEFAVAAATLKNTIYGDFNLVTADEVKALMQSDGSEGISR</sequence>
<dbReference type="CDD" id="cd01166">
    <property type="entry name" value="KdgK"/>
    <property type="match status" value="1"/>
</dbReference>
<dbReference type="GO" id="GO:0016301">
    <property type="term" value="F:kinase activity"/>
    <property type="evidence" value="ECO:0007669"/>
    <property type="project" value="UniProtKB-KW"/>
</dbReference>
<feature type="domain" description="Carbohydrate kinase PfkB" evidence="4">
    <location>
        <begin position="21"/>
        <end position="319"/>
    </location>
</feature>
<organism evidence="5 6">
    <name type="scientific">Uliginosibacterium paludis</name>
    <dbReference type="NCBI Taxonomy" id="1615952"/>
    <lineage>
        <taxon>Bacteria</taxon>
        <taxon>Pseudomonadati</taxon>
        <taxon>Pseudomonadota</taxon>
        <taxon>Betaproteobacteria</taxon>
        <taxon>Rhodocyclales</taxon>
        <taxon>Zoogloeaceae</taxon>
        <taxon>Uliginosibacterium</taxon>
    </lineage>
</organism>
<dbReference type="SUPFAM" id="SSF53613">
    <property type="entry name" value="Ribokinase-like"/>
    <property type="match status" value="1"/>
</dbReference>
<name>A0ABV2CTL2_9RHOO</name>
<evidence type="ECO:0000256" key="3">
    <source>
        <dbReference type="ARBA" id="ARBA00022777"/>
    </source>
</evidence>
<dbReference type="Proteomes" id="UP001548590">
    <property type="component" value="Unassembled WGS sequence"/>
</dbReference>